<evidence type="ECO:0000313" key="17">
    <source>
        <dbReference type="Proteomes" id="UP001597297"/>
    </source>
</evidence>
<comment type="catalytic activity">
    <reaction evidence="14">
        <text>adenosine(37) in tRNA + 2 reduced [2Fe-2S]-[ferredoxin] + 2 S-adenosyl-L-methionine = 2-methyladenosine(37) in tRNA + 5'-deoxyadenosine + L-methionine + 2 oxidized [2Fe-2S]-[ferredoxin] + S-adenosyl-L-homocysteine</text>
        <dbReference type="Rhea" id="RHEA:43332"/>
        <dbReference type="Rhea" id="RHEA-COMP:10000"/>
        <dbReference type="Rhea" id="RHEA-COMP:10001"/>
        <dbReference type="Rhea" id="RHEA-COMP:10162"/>
        <dbReference type="Rhea" id="RHEA-COMP:10485"/>
        <dbReference type="ChEBI" id="CHEBI:17319"/>
        <dbReference type="ChEBI" id="CHEBI:33737"/>
        <dbReference type="ChEBI" id="CHEBI:33738"/>
        <dbReference type="ChEBI" id="CHEBI:57844"/>
        <dbReference type="ChEBI" id="CHEBI:57856"/>
        <dbReference type="ChEBI" id="CHEBI:59789"/>
        <dbReference type="ChEBI" id="CHEBI:74411"/>
        <dbReference type="ChEBI" id="CHEBI:74497"/>
        <dbReference type="EC" id="2.1.1.192"/>
    </reaction>
</comment>
<dbReference type="InterPro" id="IPR058240">
    <property type="entry name" value="rSAM_sf"/>
</dbReference>
<evidence type="ECO:0000256" key="12">
    <source>
        <dbReference type="ARBA" id="ARBA00023014"/>
    </source>
</evidence>
<dbReference type="Gene3D" id="3.20.20.70">
    <property type="entry name" value="Aldolase class I"/>
    <property type="match status" value="1"/>
</dbReference>
<dbReference type="InterPro" id="IPR013785">
    <property type="entry name" value="Aldolase_TIM"/>
</dbReference>
<gene>
    <name evidence="14 16" type="primary">rlmN</name>
    <name evidence="16" type="ORF">ACFSQZ_13395</name>
</gene>
<dbReference type="InterPro" id="IPR027492">
    <property type="entry name" value="RNA_MTrfase_RlmN"/>
</dbReference>
<evidence type="ECO:0000256" key="7">
    <source>
        <dbReference type="ARBA" id="ARBA00022679"/>
    </source>
</evidence>
<dbReference type="InterPro" id="IPR007197">
    <property type="entry name" value="rSAM"/>
</dbReference>
<feature type="active site" description="S-methylcysteine intermediate" evidence="14">
    <location>
        <position position="342"/>
    </location>
</feature>
<dbReference type="SFLD" id="SFLDF00275">
    <property type="entry name" value="adenosine_C2_methyltransferase"/>
    <property type="match status" value="1"/>
</dbReference>
<dbReference type="SUPFAM" id="SSF102114">
    <property type="entry name" value="Radical SAM enzymes"/>
    <property type="match status" value="1"/>
</dbReference>
<evidence type="ECO:0000259" key="15">
    <source>
        <dbReference type="PROSITE" id="PS51918"/>
    </source>
</evidence>
<dbReference type="HAMAP" id="MF_01849">
    <property type="entry name" value="RNA_methyltr_RlmN"/>
    <property type="match status" value="1"/>
</dbReference>
<keyword evidence="5 14" id="KW-0698">rRNA processing</keyword>
<organism evidence="16 17">
    <name type="scientific">Rubritalea spongiae</name>
    <dbReference type="NCBI Taxonomy" id="430797"/>
    <lineage>
        <taxon>Bacteria</taxon>
        <taxon>Pseudomonadati</taxon>
        <taxon>Verrucomicrobiota</taxon>
        <taxon>Verrucomicrobiia</taxon>
        <taxon>Verrucomicrobiales</taxon>
        <taxon>Rubritaleaceae</taxon>
        <taxon>Rubritalea</taxon>
    </lineage>
</organism>
<evidence type="ECO:0000256" key="13">
    <source>
        <dbReference type="ARBA" id="ARBA00023157"/>
    </source>
</evidence>
<keyword evidence="7 14" id="KW-0808">Transferase</keyword>
<keyword evidence="3 14" id="KW-0004">4Fe-4S</keyword>
<dbReference type="EMBL" id="JBHUJC010000042">
    <property type="protein sequence ID" value="MFD2277469.1"/>
    <property type="molecule type" value="Genomic_DNA"/>
</dbReference>
<evidence type="ECO:0000256" key="3">
    <source>
        <dbReference type="ARBA" id="ARBA00022485"/>
    </source>
</evidence>
<evidence type="ECO:0000256" key="10">
    <source>
        <dbReference type="ARBA" id="ARBA00022723"/>
    </source>
</evidence>
<accession>A0ABW5EAQ5</accession>
<keyword evidence="12 14" id="KW-0411">Iron-sulfur</keyword>
<comment type="similarity">
    <text evidence="2 14">Belongs to the radical SAM superfamily. RlmN family.</text>
</comment>
<dbReference type="SFLD" id="SFLDS00029">
    <property type="entry name" value="Radical_SAM"/>
    <property type="match status" value="1"/>
</dbReference>
<dbReference type="RefSeq" id="WP_377093401.1">
    <property type="nucleotide sequence ID" value="NZ_JBHSJM010000001.1"/>
</dbReference>
<sequence length="361" mass="40463">MSAKQNILGITRDELTEFFTEHGGSAFHAKEVMEAVYRNDVRDFSKIHSITERYRDLLTEHFNIDLPQIVKVQGSEDTTRKYLFQLCDGRYIESVLIPATPLEDGTRSERMTVCVSSQVGCAYGCKFCASGLDGLTRNLTTAEIISQLVAIREHSGKHITNVVFMGMGEPLANFKNLNPALDIITGHWGLHLAPRSVTVSTSGLVPMIRKLAERENQVSLAISLHGATNEVRDKIMPVNSKWQVDELFDALHYFASKNNQRITLEYILIKGINDELEQAKILAEKAKNLGGFVNLIPYNTVEGLEWERPSDEHCKRFRDKVKQGGVMTTMRLEKGHDIDAACGQLRLKEMKKAAAEVQAAN</sequence>
<reference evidence="17" key="1">
    <citation type="journal article" date="2019" name="Int. J. Syst. Evol. Microbiol.">
        <title>The Global Catalogue of Microorganisms (GCM) 10K type strain sequencing project: providing services to taxonomists for standard genome sequencing and annotation.</title>
        <authorList>
            <consortium name="The Broad Institute Genomics Platform"/>
            <consortium name="The Broad Institute Genome Sequencing Center for Infectious Disease"/>
            <person name="Wu L."/>
            <person name="Ma J."/>
        </authorList>
    </citation>
    <scope>NUCLEOTIDE SEQUENCE [LARGE SCALE GENOMIC DNA]</scope>
    <source>
        <strain evidence="17">JCM 16545</strain>
    </source>
</reference>
<dbReference type="Gene3D" id="1.10.150.530">
    <property type="match status" value="1"/>
</dbReference>
<comment type="function">
    <text evidence="14">Specifically methylates position 2 of adenine 2503 in 23S rRNA and position 2 of adenine 37 in tRNAs.</text>
</comment>
<dbReference type="PIRSF" id="PIRSF006004">
    <property type="entry name" value="CHP00048"/>
    <property type="match status" value="1"/>
</dbReference>
<dbReference type="PANTHER" id="PTHR30544:SF5">
    <property type="entry name" value="RADICAL SAM CORE DOMAIN-CONTAINING PROTEIN"/>
    <property type="match status" value="1"/>
</dbReference>
<feature type="domain" description="Radical SAM core" evidence="15">
    <location>
        <begin position="107"/>
        <end position="339"/>
    </location>
</feature>
<keyword evidence="11 14" id="KW-0408">Iron</keyword>
<feature type="active site" description="Proton acceptor" evidence="14">
    <location>
        <position position="93"/>
    </location>
</feature>
<keyword evidence="17" id="KW-1185">Reference proteome</keyword>
<dbReference type="Pfam" id="PF21016">
    <property type="entry name" value="RlmN_N"/>
    <property type="match status" value="1"/>
</dbReference>
<dbReference type="EC" id="2.1.1.192" evidence="14"/>
<comment type="caution">
    <text evidence="16">The sequence shown here is derived from an EMBL/GenBank/DDBJ whole genome shotgun (WGS) entry which is preliminary data.</text>
</comment>
<evidence type="ECO:0000313" key="16">
    <source>
        <dbReference type="EMBL" id="MFD2277469.1"/>
    </source>
</evidence>
<feature type="binding site" evidence="14">
    <location>
        <position position="200"/>
    </location>
    <ligand>
        <name>S-adenosyl-L-methionine</name>
        <dbReference type="ChEBI" id="CHEBI:59789"/>
    </ligand>
</feature>
<feature type="binding site" evidence="14">
    <location>
        <position position="121"/>
    </location>
    <ligand>
        <name>[4Fe-4S] cluster</name>
        <dbReference type="ChEBI" id="CHEBI:49883"/>
        <note>4Fe-4S-S-AdoMet</note>
    </ligand>
</feature>
<comment type="subcellular location">
    <subcellularLocation>
        <location evidence="1 14">Cytoplasm</location>
    </subcellularLocation>
</comment>
<feature type="binding site" evidence="14">
    <location>
        <begin position="223"/>
        <end position="225"/>
    </location>
    <ligand>
        <name>S-adenosyl-L-methionine</name>
        <dbReference type="ChEBI" id="CHEBI:59789"/>
    </ligand>
</feature>
<feature type="binding site" evidence="14">
    <location>
        <position position="125"/>
    </location>
    <ligand>
        <name>[4Fe-4S] cluster</name>
        <dbReference type="ChEBI" id="CHEBI:49883"/>
        <note>4Fe-4S-S-AdoMet</note>
    </ligand>
</feature>
<dbReference type="PROSITE" id="PS51918">
    <property type="entry name" value="RADICAL_SAM"/>
    <property type="match status" value="1"/>
</dbReference>
<dbReference type="NCBIfam" id="TIGR00048">
    <property type="entry name" value="rRNA_mod_RlmN"/>
    <property type="match status" value="1"/>
</dbReference>
<dbReference type="InterPro" id="IPR004383">
    <property type="entry name" value="rRNA_lsu_MTrfase_RlmN/Cfr"/>
</dbReference>
<proteinExistence type="inferred from homology"/>
<keyword evidence="6 14" id="KW-0489">Methyltransferase</keyword>
<comment type="caution">
    <text evidence="14">Lacks conserved residue(s) required for the propagation of feature annotation.</text>
</comment>
<dbReference type="GO" id="GO:0008168">
    <property type="term" value="F:methyltransferase activity"/>
    <property type="evidence" value="ECO:0007669"/>
    <property type="project" value="UniProtKB-KW"/>
</dbReference>
<evidence type="ECO:0000256" key="2">
    <source>
        <dbReference type="ARBA" id="ARBA00007544"/>
    </source>
</evidence>
<evidence type="ECO:0000256" key="9">
    <source>
        <dbReference type="ARBA" id="ARBA00022694"/>
    </source>
</evidence>
<keyword evidence="10 14" id="KW-0479">Metal-binding</keyword>
<dbReference type="PANTHER" id="PTHR30544">
    <property type="entry name" value="23S RRNA METHYLTRANSFERASE"/>
    <property type="match status" value="1"/>
</dbReference>
<dbReference type="InterPro" id="IPR048641">
    <property type="entry name" value="RlmN_N"/>
</dbReference>
<evidence type="ECO:0000256" key="1">
    <source>
        <dbReference type="ARBA" id="ARBA00004496"/>
    </source>
</evidence>
<comment type="catalytic activity">
    <reaction evidence="14">
        <text>adenosine(2503) in 23S rRNA + 2 reduced [2Fe-2S]-[ferredoxin] + 2 S-adenosyl-L-methionine = 2-methyladenosine(2503) in 23S rRNA + 5'-deoxyadenosine + L-methionine + 2 oxidized [2Fe-2S]-[ferredoxin] + S-adenosyl-L-homocysteine</text>
        <dbReference type="Rhea" id="RHEA:42916"/>
        <dbReference type="Rhea" id="RHEA-COMP:10000"/>
        <dbReference type="Rhea" id="RHEA-COMP:10001"/>
        <dbReference type="Rhea" id="RHEA-COMP:10152"/>
        <dbReference type="Rhea" id="RHEA-COMP:10282"/>
        <dbReference type="ChEBI" id="CHEBI:17319"/>
        <dbReference type="ChEBI" id="CHEBI:33737"/>
        <dbReference type="ChEBI" id="CHEBI:33738"/>
        <dbReference type="ChEBI" id="CHEBI:57844"/>
        <dbReference type="ChEBI" id="CHEBI:57856"/>
        <dbReference type="ChEBI" id="CHEBI:59789"/>
        <dbReference type="ChEBI" id="CHEBI:74411"/>
        <dbReference type="ChEBI" id="CHEBI:74497"/>
        <dbReference type="EC" id="2.1.1.192"/>
    </reaction>
</comment>
<dbReference type="SFLD" id="SFLDG01062">
    <property type="entry name" value="methyltransferase_(Class_A)"/>
    <property type="match status" value="1"/>
</dbReference>
<comment type="cofactor">
    <cofactor evidence="14">
        <name>[4Fe-4S] cluster</name>
        <dbReference type="ChEBI" id="CHEBI:49883"/>
    </cofactor>
    <text evidence="14">Binds 1 [4Fe-4S] cluster. The cluster is coordinated with 3 cysteines and an exchangeable S-adenosyl-L-methionine.</text>
</comment>
<dbReference type="GO" id="GO:0032259">
    <property type="term" value="P:methylation"/>
    <property type="evidence" value="ECO:0007669"/>
    <property type="project" value="UniProtKB-KW"/>
</dbReference>
<evidence type="ECO:0000256" key="4">
    <source>
        <dbReference type="ARBA" id="ARBA00022490"/>
    </source>
</evidence>
<evidence type="ECO:0000256" key="5">
    <source>
        <dbReference type="ARBA" id="ARBA00022552"/>
    </source>
</evidence>
<comment type="miscellaneous">
    <text evidence="14">Reaction proceeds by a ping-pong mechanism involving intermediate methylation of a conserved cysteine residue.</text>
</comment>
<dbReference type="InterPro" id="IPR040072">
    <property type="entry name" value="Methyltransferase_A"/>
</dbReference>
<feature type="binding site" evidence="14">
    <location>
        <position position="128"/>
    </location>
    <ligand>
        <name>[4Fe-4S] cluster</name>
        <dbReference type="ChEBI" id="CHEBI:49883"/>
        <note>4Fe-4S-S-AdoMet</note>
    </ligand>
</feature>
<evidence type="ECO:0000256" key="6">
    <source>
        <dbReference type="ARBA" id="ARBA00022603"/>
    </source>
</evidence>
<feature type="binding site" evidence="14">
    <location>
        <begin position="168"/>
        <end position="169"/>
    </location>
    <ligand>
        <name>S-adenosyl-L-methionine</name>
        <dbReference type="ChEBI" id="CHEBI:59789"/>
    </ligand>
</feature>
<dbReference type="CDD" id="cd01335">
    <property type="entry name" value="Radical_SAM"/>
    <property type="match status" value="1"/>
</dbReference>
<name>A0ABW5EAQ5_9BACT</name>
<dbReference type="Proteomes" id="UP001597297">
    <property type="component" value="Unassembled WGS sequence"/>
</dbReference>
<evidence type="ECO:0000256" key="11">
    <source>
        <dbReference type="ARBA" id="ARBA00023004"/>
    </source>
</evidence>
<keyword evidence="9 14" id="KW-0819">tRNA processing</keyword>
<evidence type="ECO:0000256" key="8">
    <source>
        <dbReference type="ARBA" id="ARBA00022691"/>
    </source>
</evidence>
<evidence type="ECO:0000256" key="14">
    <source>
        <dbReference type="HAMAP-Rule" id="MF_01849"/>
    </source>
</evidence>
<keyword evidence="13 14" id="KW-1015">Disulfide bond</keyword>
<feature type="binding site" evidence="14">
    <location>
        <position position="299"/>
    </location>
    <ligand>
        <name>S-adenosyl-L-methionine</name>
        <dbReference type="ChEBI" id="CHEBI:59789"/>
    </ligand>
</feature>
<protein>
    <recommendedName>
        <fullName evidence="14">Probable dual-specificity RNA methyltransferase RlmN</fullName>
        <ecNumber evidence="14">2.1.1.192</ecNumber>
    </recommendedName>
    <alternativeName>
        <fullName evidence="14">23S rRNA (adenine(2503)-C(2))-methyltransferase</fullName>
    </alternativeName>
    <alternativeName>
        <fullName evidence="14">23S rRNA m2A2503 methyltransferase</fullName>
    </alternativeName>
    <alternativeName>
        <fullName evidence="14">Ribosomal RNA large subunit methyltransferase N</fullName>
    </alternativeName>
    <alternativeName>
        <fullName evidence="14">tRNA (adenine(37)-C(2))-methyltransferase</fullName>
    </alternativeName>
    <alternativeName>
        <fullName evidence="14">tRNA m2A37 methyltransferase</fullName>
    </alternativeName>
</protein>
<dbReference type="Pfam" id="PF04055">
    <property type="entry name" value="Radical_SAM"/>
    <property type="match status" value="1"/>
</dbReference>
<keyword evidence="8 14" id="KW-0949">S-adenosyl-L-methionine</keyword>
<keyword evidence="4 14" id="KW-0963">Cytoplasm</keyword>